<reference evidence="2" key="1">
    <citation type="journal article" date="2014" name="Proc. Natl. Acad. Sci. U.S.A.">
        <title>Extensive sampling of basidiomycete genomes demonstrates inadequacy of the white-rot/brown-rot paradigm for wood decay fungi.</title>
        <authorList>
            <person name="Riley R."/>
            <person name="Salamov A.A."/>
            <person name="Brown D.W."/>
            <person name="Nagy L.G."/>
            <person name="Floudas D."/>
            <person name="Held B.W."/>
            <person name="Levasseur A."/>
            <person name="Lombard V."/>
            <person name="Morin E."/>
            <person name="Otillar R."/>
            <person name="Lindquist E.A."/>
            <person name="Sun H."/>
            <person name="LaButti K.M."/>
            <person name="Schmutz J."/>
            <person name="Jabbour D."/>
            <person name="Luo H."/>
            <person name="Baker S.E."/>
            <person name="Pisabarro A.G."/>
            <person name="Walton J.D."/>
            <person name="Blanchette R.A."/>
            <person name="Henrissat B."/>
            <person name="Martin F."/>
            <person name="Cullen D."/>
            <person name="Hibbett D.S."/>
            <person name="Grigoriev I.V."/>
        </authorList>
    </citation>
    <scope>NUCLEOTIDE SEQUENCE [LARGE SCALE GENOMIC DNA]</scope>
    <source>
        <strain evidence="2">PC15</strain>
    </source>
</reference>
<proteinExistence type="predicted"/>
<protein>
    <submittedName>
        <fullName evidence="1">Uncharacterized protein</fullName>
    </submittedName>
</protein>
<dbReference type="VEuPathDB" id="FungiDB:PLEOSDRAFT_152159"/>
<organism evidence="1 2">
    <name type="scientific">Pleurotus ostreatus (strain PC15)</name>
    <name type="common">Oyster mushroom</name>
    <dbReference type="NCBI Taxonomy" id="1137138"/>
    <lineage>
        <taxon>Eukaryota</taxon>
        <taxon>Fungi</taxon>
        <taxon>Dikarya</taxon>
        <taxon>Basidiomycota</taxon>
        <taxon>Agaricomycotina</taxon>
        <taxon>Agaricomycetes</taxon>
        <taxon>Agaricomycetidae</taxon>
        <taxon>Agaricales</taxon>
        <taxon>Pleurotineae</taxon>
        <taxon>Pleurotaceae</taxon>
        <taxon>Pleurotus</taxon>
    </lineage>
</organism>
<evidence type="ECO:0000313" key="1">
    <source>
        <dbReference type="EMBL" id="KDQ34221.1"/>
    </source>
</evidence>
<sequence length="76" mass="8642">MSLVLANYGELSQLNEPRLWTNLEGLSEQWIQEIVYVGDSDDLDDDAYEDDDSVEGETLWAETDLASFDSSLPPWE</sequence>
<dbReference type="EMBL" id="KL198004">
    <property type="protein sequence ID" value="KDQ34221.1"/>
    <property type="molecule type" value="Genomic_DNA"/>
</dbReference>
<name>A0A067PEC3_PLEO1</name>
<dbReference type="Proteomes" id="UP000027073">
    <property type="component" value="Unassembled WGS sequence"/>
</dbReference>
<dbReference type="InParanoid" id="A0A067PEC3"/>
<gene>
    <name evidence="1" type="ORF">PLEOSDRAFT_152159</name>
</gene>
<dbReference type="HOGENOM" id="CLU_2655533_0_0_1"/>
<dbReference type="AlphaFoldDB" id="A0A067PEC3"/>
<accession>A0A067PEC3</accession>
<evidence type="ECO:0000313" key="2">
    <source>
        <dbReference type="Proteomes" id="UP000027073"/>
    </source>
</evidence>